<gene>
    <name evidence="1" type="ORF">RJT34_32019</name>
</gene>
<dbReference type="Proteomes" id="UP001359559">
    <property type="component" value="Unassembled WGS sequence"/>
</dbReference>
<proteinExistence type="predicted"/>
<evidence type="ECO:0000313" key="2">
    <source>
        <dbReference type="Proteomes" id="UP001359559"/>
    </source>
</evidence>
<name>A0AAN9EXG3_CLITE</name>
<dbReference type="AlphaFoldDB" id="A0AAN9EXG3"/>
<sequence length="83" mass="9419">MPVIHVVMTINHTPYLQLYPLTWSPPCGTGHFSPSFHLHICITKSTKGEISGICEHFSHVRLLGFPSSAGHLLHHFRYLLFLL</sequence>
<keyword evidence="2" id="KW-1185">Reference proteome</keyword>
<evidence type="ECO:0000313" key="1">
    <source>
        <dbReference type="EMBL" id="KAK7264410.1"/>
    </source>
</evidence>
<dbReference type="EMBL" id="JAYKXN010000008">
    <property type="protein sequence ID" value="KAK7264410.1"/>
    <property type="molecule type" value="Genomic_DNA"/>
</dbReference>
<organism evidence="1 2">
    <name type="scientific">Clitoria ternatea</name>
    <name type="common">Butterfly pea</name>
    <dbReference type="NCBI Taxonomy" id="43366"/>
    <lineage>
        <taxon>Eukaryota</taxon>
        <taxon>Viridiplantae</taxon>
        <taxon>Streptophyta</taxon>
        <taxon>Embryophyta</taxon>
        <taxon>Tracheophyta</taxon>
        <taxon>Spermatophyta</taxon>
        <taxon>Magnoliopsida</taxon>
        <taxon>eudicotyledons</taxon>
        <taxon>Gunneridae</taxon>
        <taxon>Pentapetalae</taxon>
        <taxon>rosids</taxon>
        <taxon>fabids</taxon>
        <taxon>Fabales</taxon>
        <taxon>Fabaceae</taxon>
        <taxon>Papilionoideae</taxon>
        <taxon>50 kb inversion clade</taxon>
        <taxon>NPAAA clade</taxon>
        <taxon>indigoferoid/millettioid clade</taxon>
        <taxon>Phaseoleae</taxon>
        <taxon>Clitoria</taxon>
    </lineage>
</organism>
<comment type="caution">
    <text evidence="1">The sequence shown here is derived from an EMBL/GenBank/DDBJ whole genome shotgun (WGS) entry which is preliminary data.</text>
</comment>
<accession>A0AAN9EXG3</accession>
<reference evidence="1 2" key="1">
    <citation type="submission" date="2024-01" db="EMBL/GenBank/DDBJ databases">
        <title>The genomes of 5 underutilized Papilionoideae crops provide insights into root nodulation and disease resistance.</title>
        <authorList>
            <person name="Yuan L."/>
        </authorList>
    </citation>
    <scope>NUCLEOTIDE SEQUENCE [LARGE SCALE GENOMIC DNA]</scope>
    <source>
        <strain evidence="1">LY-2023</strain>
        <tissue evidence="1">Leaf</tissue>
    </source>
</reference>
<protein>
    <submittedName>
        <fullName evidence="1">Uncharacterized protein</fullName>
    </submittedName>
</protein>